<accession>A0A850EKD1</accession>
<proteinExistence type="predicted"/>
<evidence type="ECO:0000313" key="2">
    <source>
        <dbReference type="Proteomes" id="UP000564806"/>
    </source>
</evidence>
<gene>
    <name evidence="1" type="ORF">HPT30_06000</name>
</gene>
<comment type="caution">
    <text evidence="1">The sequence shown here is derived from an EMBL/GenBank/DDBJ whole genome shotgun (WGS) entry which is preliminary data.</text>
</comment>
<sequence length="62" mass="7327">MNGQDLSKTLKSRVYYIIFANFKAYLKGEIINDLYLNGVRKGYENVEYTTDENDVRTRLSVW</sequence>
<evidence type="ECO:0000313" key="1">
    <source>
        <dbReference type="EMBL" id="NUU59907.1"/>
    </source>
</evidence>
<keyword evidence="2" id="KW-1185">Reference proteome</keyword>
<protein>
    <submittedName>
        <fullName evidence="1">DUF2691 family protein</fullName>
    </submittedName>
</protein>
<dbReference type="Proteomes" id="UP000564806">
    <property type="component" value="Unassembled WGS sequence"/>
</dbReference>
<dbReference type="InterPro" id="IPR020216">
    <property type="entry name" value="Uncharacterised_YncE"/>
</dbReference>
<organism evidence="1 2">
    <name type="scientific">Paenibacillus agri</name>
    <dbReference type="NCBI Taxonomy" id="2744309"/>
    <lineage>
        <taxon>Bacteria</taxon>
        <taxon>Bacillati</taxon>
        <taxon>Bacillota</taxon>
        <taxon>Bacilli</taxon>
        <taxon>Bacillales</taxon>
        <taxon>Paenibacillaceae</taxon>
        <taxon>Paenibacillus</taxon>
    </lineage>
</organism>
<dbReference type="Pfam" id="PF10903">
    <property type="entry name" value="DUF2691"/>
    <property type="match status" value="1"/>
</dbReference>
<name>A0A850EKD1_9BACL</name>
<dbReference type="RefSeq" id="WP_175370533.1">
    <property type="nucleotide sequence ID" value="NZ_JABWCS010000194.1"/>
</dbReference>
<dbReference type="EMBL" id="JABWCS010000194">
    <property type="protein sequence ID" value="NUU59907.1"/>
    <property type="molecule type" value="Genomic_DNA"/>
</dbReference>
<dbReference type="AlphaFoldDB" id="A0A850EKD1"/>
<reference evidence="1" key="1">
    <citation type="submission" date="2020-06" db="EMBL/GenBank/DDBJ databases">
        <title>Paenibacillus sp. nov., isolated from soil.</title>
        <authorList>
            <person name="Seo Y.L."/>
        </authorList>
    </citation>
    <scope>NUCLEOTIDE SEQUENCE [LARGE SCALE GENOMIC DNA]</scope>
    <source>
        <strain evidence="1">JW14</strain>
    </source>
</reference>